<dbReference type="GO" id="GO:0017000">
    <property type="term" value="P:antibiotic biosynthetic process"/>
    <property type="evidence" value="ECO:0007669"/>
    <property type="project" value="UniProtKB-KW"/>
</dbReference>
<comment type="similarity">
    <text evidence="2">Belongs to the ATP-dependent AMP-binding enzyme family.</text>
</comment>
<dbReference type="Pfam" id="PF13193">
    <property type="entry name" value="AMP-binding_C"/>
    <property type="match status" value="2"/>
</dbReference>
<dbReference type="CDD" id="cd05930">
    <property type="entry name" value="A_NRPS"/>
    <property type="match status" value="2"/>
</dbReference>
<gene>
    <name evidence="7" type="ordered locus">Ccel_0980</name>
</gene>
<dbReference type="SUPFAM" id="SSF52777">
    <property type="entry name" value="CoA-dependent acyltransferases"/>
    <property type="match status" value="4"/>
</dbReference>
<dbReference type="OrthoDB" id="2203190at2"/>
<dbReference type="GO" id="GO:0005829">
    <property type="term" value="C:cytosol"/>
    <property type="evidence" value="ECO:0007669"/>
    <property type="project" value="TreeGrafter"/>
</dbReference>
<dbReference type="GO" id="GO:0003824">
    <property type="term" value="F:catalytic activity"/>
    <property type="evidence" value="ECO:0007669"/>
    <property type="project" value="InterPro"/>
</dbReference>
<dbReference type="Gene3D" id="3.30.559.30">
    <property type="entry name" value="Nonribosomal peptide synthetase, condensation domain"/>
    <property type="match status" value="2"/>
</dbReference>
<dbReference type="InterPro" id="IPR041464">
    <property type="entry name" value="TubC_N"/>
</dbReference>
<dbReference type="InterPro" id="IPR001242">
    <property type="entry name" value="Condensation_dom"/>
</dbReference>
<dbReference type="InterPro" id="IPR010071">
    <property type="entry name" value="AA_adenyl_dom"/>
</dbReference>
<evidence type="ECO:0000313" key="7">
    <source>
        <dbReference type="EMBL" id="ACL75342.1"/>
    </source>
</evidence>
<keyword evidence="5" id="KW-0045">Antibiotic biosynthesis</keyword>
<proteinExistence type="inferred from homology"/>
<dbReference type="FunFam" id="1.10.1200.10:FF:000005">
    <property type="entry name" value="Nonribosomal peptide synthetase 1"/>
    <property type="match status" value="2"/>
</dbReference>
<dbReference type="RefSeq" id="WP_015924499.1">
    <property type="nucleotide sequence ID" value="NC_011898.1"/>
</dbReference>
<dbReference type="SUPFAM" id="SSF47336">
    <property type="entry name" value="ACP-like"/>
    <property type="match status" value="2"/>
</dbReference>
<dbReference type="PROSITE" id="PS00012">
    <property type="entry name" value="PHOSPHOPANTETHEINE"/>
    <property type="match status" value="2"/>
</dbReference>
<dbReference type="Pfam" id="PF18563">
    <property type="entry name" value="TubC_N"/>
    <property type="match status" value="1"/>
</dbReference>
<dbReference type="KEGG" id="cce:Ccel_0980"/>
<dbReference type="PROSITE" id="PS00455">
    <property type="entry name" value="AMP_BINDING"/>
    <property type="match status" value="2"/>
</dbReference>
<evidence type="ECO:0000256" key="2">
    <source>
        <dbReference type="ARBA" id="ARBA00006432"/>
    </source>
</evidence>
<organism evidence="7 8">
    <name type="scientific">Ruminiclostridium cellulolyticum (strain ATCC 35319 / DSM 5812 / JCM 6584 / H10)</name>
    <name type="common">Clostridium cellulolyticum</name>
    <dbReference type="NCBI Taxonomy" id="394503"/>
    <lineage>
        <taxon>Bacteria</taxon>
        <taxon>Bacillati</taxon>
        <taxon>Bacillota</taxon>
        <taxon>Clostridia</taxon>
        <taxon>Eubacteriales</taxon>
        <taxon>Oscillospiraceae</taxon>
        <taxon>Ruminiclostridium</taxon>
    </lineage>
</organism>
<dbReference type="InterPro" id="IPR044894">
    <property type="entry name" value="TubC_N_sf"/>
</dbReference>
<dbReference type="FunFam" id="3.40.50.12780:FF:000012">
    <property type="entry name" value="Non-ribosomal peptide synthetase"/>
    <property type="match status" value="2"/>
</dbReference>
<dbReference type="GO" id="GO:0044550">
    <property type="term" value="P:secondary metabolite biosynthetic process"/>
    <property type="evidence" value="ECO:0007669"/>
    <property type="project" value="TreeGrafter"/>
</dbReference>
<dbReference type="InterPro" id="IPR006162">
    <property type="entry name" value="Ppantetheine_attach_site"/>
</dbReference>
<dbReference type="Gene3D" id="3.40.50.980">
    <property type="match status" value="4"/>
</dbReference>
<dbReference type="SMART" id="SM00823">
    <property type="entry name" value="PKS_PP"/>
    <property type="match status" value="2"/>
</dbReference>
<dbReference type="Gene3D" id="2.30.38.10">
    <property type="entry name" value="Luciferase, Domain 3"/>
    <property type="match status" value="2"/>
</dbReference>
<dbReference type="EMBL" id="CP001348">
    <property type="protein sequence ID" value="ACL75342.1"/>
    <property type="molecule type" value="Genomic_DNA"/>
</dbReference>
<dbReference type="STRING" id="394503.Ccel_0980"/>
<feature type="domain" description="Carrier" evidence="6">
    <location>
        <begin position="2088"/>
        <end position="2163"/>
    </location>
</feature>
<keyword evidence="4" id="KW-0597">Phosphoprotein</keyword>
<sequence>MSTADLLSKLNRLGIRIEINGERLKLNGPKEALTDSLIEELKNNKEEIIKLLSCENYGDFEGKFPLSFLQQRLWFLEQLQPDSSAYNVAIPLRLKGKLNEQVLEQSLNKILERQKIFRTVFCEIDGEPVQVIKRGLTVKLKKMDISDIPEASREHKAFELVNEEISHPFRLAEGPLIRGLLVRVNENECIFTAVTHHFVADGWSLKLFMEELAILYSSLSKGVIPPLPELSMQYTDYSVWERNAMDSGLFEKQLKYWKNQLAGELPILEMPTDHTRPLNQSHNGSRAYIVIPEGLTQSLRKISHREGTTLFMVLLAVFQILLYHYSGQDDIIVATAISNRGKLETERIIGPFSNNLLLRCKLEGEGSFGEFLKHVRDTVIGAFDNKDIPFERIVEELKPDRDMSRQTLFQVMFTLQNSMKGSMGIEGLTLEPLDIDSKTSKFDLTLELDEGEELTGWFEYSTDLFEESTVERMTEHFIKLLEGIVQNPKEKISKISLMGEDEKALVLEDWNRTERDYPNECIHTMFEKQAKAAPDACAIMYRGEHYTYGQLDSLSSRIANYLVKQGLHIGEPVGVSIERSPEAVACILGILKAGGAYVPMDPSYPKARIAFMLEDSGLKLVLTKKDILKGVETNAVMLCIDECMQQISEESDDSPENKADSGSVAYIIYTSGSTGRPKGVQGLHKGIINRCNWMWRTYPYKEEEICCQKTALSFVDSICEIFSPLLKGIRLVIIPDETLLDVQHFVDELSVSRISRIVLVPSLLQAMLDTVPDIGKKLSELKLWVTSGETLRIELMKRFKQSIPNGRLINIYGSSEVSADVTYYDTALASETLSRVPIGRPIDNTEIYILDSNKQPVPIGVAGELYVAGDGLAKGYLNRPELTEERFVPNPYDTSGLMYRMGDMARYLPDGNIEYLGRGDNQVKIRGIRVELGEIESVLLKFPSVKEAVVVSYGELKGDVRLAAYIVPDVTVPEVDELRSFIRGYLPEYMIPVSINFVEHIPLLPNGKIDKKSLPDPELFNFKEMSYIAPRNSLEEMVACIVSGVLNIEKVGIYDNFFDLGGHSLLATQVISRIRREFSIDISLQSFFEKPNIVNLVELIQNSLEMSNYGKGRTIQRVSRDTALPLSFAQQRIWFLEQLEPASSTYNIPMAVGLHGSLNTEALEQSLNEIIKRHEVMRTTFREVNEQLVQVIAPELIIKLNIESFEHIDQAIREEKALQYIREQACVPFKLSEGYLFHLNLVKIDKEYYILLLVLHHAISDGWSKGVLVRELTDLYQFHSSGKPSMLKELNIQYADYAVWQREWLQGEVLKKQLDYWKEKLGGRLPVLELPYDHTRPAVQSFKGKTYDLQLSRQLSDSLRVLSRKEGCTLFMLLLSAFQVMLYLYTGEEDIPIGSPIAGRNTSDTEDLIGFFINTLVFRGDLSGDPSYSQLIRRIKETSLEAYAHQDIPFDRIVEELKPSRDLSRQPLFQIMLILQNTPMDEVKLDDISINSIQVESGTSKFDLTLELYDDDEIWGWFEYSTDLFEESTVERMTKHFIKLLEGIVQNPKERISKIPLMGEDEKTLVLEAWNRTERDYPNECIHTMFEKQAKAAPDACAIMYRGEHYTYGQLDSLSSRIANYLVKQGLHTGEPVGVSIERSPEAVACILGILKAGGAYVPLDPSYPKERIAFMLEDSGLKLVLTKKDILKGVETNAVMLCIDECMQQISEESDDSPENKADSGSVAYIIYTSGSTGKPKGVQGLHKGIINRCNWMWRTYPYKEEEICCQKTALSFVDSICEIFSPLLKGIRLVIIPDETLLDVQHFVDELSVSRISRIVLVPSLLQAMLDTVPDIGKKLSELKLWVTSGETLRIELMKRFKQSIPNGRLINIYGSSEVSADATYYDTALASETLSRVPIGRPIDNTEIYILDSNKQLVPIGVAGELYVAGDGLAKGYLNRPELTKERFVPNPYDTSGLMYRMGDMARYLPDGNIEYLGRGDNQVKIRGIRVESGEIESVLLKFPSVKEAVVVSYGEAKGDVRLAAYIVPNVTVPEVDELRSFIRGYLSEYMIPASINFVEHMPLLPNGKIDKKSLPNPELLKGQLEFTPPCSEIEKEIAQMWNEVLGVKESGINNSFFDMGGHSLMATQLISRIRLKFGVDLQLKSFFSSPTIKSIAKSVEDQILMDASSDQINDVLNLLEELSEEDILNMLDY</sequence>
<dbReference type="CDD" id="cd19531">
    <property type="entry name" value="LCL_NRPS-like"/>
    <property type="match status" value="2"/>
</dbReference>
<dbReference type="PANTHER" id="PTHR45527">
    <property type="entry name" value="NONRIBOSOMAL PEPTIDE SYNTHETASE"/>
    <property type="match status" value="1"/>
</dbReference>
<evidence type="ECO:0000259" key="6">
    <source>
        <dbReference type="PROSITE" id="PS50075"/>
    </source>
</evidence>
<dbReference type="NCBIfam" id="NF003417">
    <property type="entry name" value="PRK04813.1"/>
    <property type="match status" value="2"/>
</dbReference>
<dbReference type="HOGENOM" id="CLU_000022_0_4_9"/>
<dbReference type="GO" id="GO:0008610">
    <property type="term" value="P:lipid biosynthetic process"/>
    <property type="evidence" value="ECO:0007669"/>
    <property type="project" value="UniProtKB-ARBA"/>
</dbReference>
<dbReference type="InterPro" id="IPR000873">
    <property type="entry name" value="AMP-dep_synth/lig_dom"/>
</dbReference>
<protein>
    <submittedName>
        <fullName evidence="7">Amino acid adenylation domain protein</fullName>
    </submittedName>
</protein>
<dbReference type="InterPro" id="IPR020845">
    <property type="entry name" value="AMP-binding_CS"/>
</dbReference>
<dbReference type="Gene3D" id="1.10.10.1830">
    <property type="entry name" value="Non-ribosomal peptide synthase, adenylation domain"/>
    <property type="match status" value="1"/>
</dbReference>
<evidence type="ECO:0000256" key="3">
    <source>
        <dbReference type="ARBA" id="ARBA00022450"/>
    </source>
</evidence>
<dbReference type="SUPFAM" id="SSF56801">
    <property type="entry name" value="Acetyl-CoA synthetase-like"/>
    <property type="match status" value="2"/>
</dbReference>
<dbReference type="FunFam" id="3.30.559.10:FF:000012">
    <property type="entry name" value="Non-ribosomal peptide synthetase"/>
    <property type="match status" value="1"/>
</dbReference>
<keyword evidence="8" id="KW-1185">Reference proteome</keyword>
<feature type="domain" description="Carrier" evidence="6">
    <location>
        <begin position="1029"/>
        <end position="1104"/>
    </location>
</feature>
<evidence type="ECO:0000256" key="5">
    <source>
        <dbReference type="ARBA" id="ARBA00023194"/>
    </source>
</evidence>
<dbReference type="Proteomes" id="UP000001349">
    <property type="component" value="Chromosome"/>
</dbReference>
<name>B8I982_RUMCH</name>
<dbReference type="Pfam" id="PF00550">
    <property type="entry name" value="PP-binding"/>
    <property type="match status" value="2"/>
</dbReference>
<dbReference type="Pfam" id="PF00668">
    <property type="entry name" value="Condensation"/>
    <property type="match status" value="2"/>
</dbReference>
<keyword evidence="3" id="KW-0596">Phosphopantetheine</keyword>
<dbReference type="GO" id="GO:0043041">
    <property type="term" value="P:amino acid activation for nonribosomal peptide biosynthetic process"/>
    <property type="evidence" value="ECO:0007669"/>
    <property type="project" value="TreeGrafter"/>
</dbReference>
<evidence type="ECO:0000256" key="1">
    <source>
        <dbReference type="ARBA" id="ARBA00001957"/>
    </source>
</evidence>
<dbReference type="GO" id="GO:0031177">
    <property type="term" value="F:phosphopantetheine binding"/>
    <property type="evidence" value="ECO:0007669"/>
    <property type="project" value="InterPro"/>
</dbReference>
<dbReference type="Gene3D" id="1.10.1200.10">
    <property type="entry name" value="ACP-like"/>
    <property type="match status" value="2"/>
</dbReference>
<evidence type="ECO:0000313" key="8">
    <source>
        <dbReference type="Proteomes" id="UP000001349"/>
    </source>
</evidence>
<accession>B8I982</accession>
<comment type="cofactor">
    <cofactor evidence="1">
        <name>pantetheine 4'-phosphate</name>
        <dbReference type="ChEBI" id="CHEBI:47942"/>
    </cofactor>
</comment>
<dbReference type="Gene3D" id="3.30.300.30">
    <property type="match status" value="2"/>
</dbReference>
<dbReference type="InterPro" id="IPR025110">
    <property type="entry name" value="AMP-bd_C"/>
</dbReference>
<reference evidence="7 8" key="1">
    <citation type="submission" date="2009-01" db="EMBL/GenBank/DDBJ databases">
        <title>Complete sequence of Clostridium cellulolyticum H10.</title>
        <authorList>
            <consortium name="US DOE Joint Genome Institute"/>
            <person name="Lucas S."/>
            <person name="Copeland A."/>
            <person name="Lapidus A."/>
            <person name="Glavina del Rio T."/>
            <person name="Dalin E."/>
            <person name="Tice H."/>
            <person name="Bruce D."/>
            <person name="Goodwin L."/>
            <person name="Pitluck S."/>
            <person name="Chertkov O."/>
            <person name="Saunders E."/>
            <person name="Brettin T."/>
            <person name="Detter J.C."/>
            <person name="Han C."/>
            <person name="Larimer F."/>
            <person name="Land M."/>
            <person name="Hauser L."/>
            <person name="Kyrpides N."/>
            <person name="Ivanova N."/>
            <person name="Zhou J."/>
            <person name="Richardson P."/>
        </authorList>
    </citation>
    <scope>NUCLEOTIDE SEQUENCE [LARGE SCALE GENOMIC DNA]</scope>
    <source>
        <strain evidence="8">ATCC 35319 / DSM 5812 / JCM 6584 / H10</strain>
    </source>
</reference>
<dbReference type="PANTHER" id="PTHR45527:SF14">
    <property type="entry name" value="PLIPASTATIN SYNTHASE SUBUNIT B"/>
    <property type="match status" value="1"/>
</dbReference>
<dbReference type="FunFam" id="2.30.38.10:FF:000001">
    <property type="entry name" value="Non-ribosomal peptide synthetase PvdI"/>
    <property type="match status" value="2"/>
</dbReference>
<dbReference type="InterPro" id="IPR020806">
    <property type="entry name" value="PKS_PP-bd"/>
</dbReference>
<dbReference type="PROSITE" id="PS50075">
    <property type="entry name" value="CARRIER"/>
    <property type="match status" value="2"/>
</dbReference>
<dbReference type="eggNOG" id="COG1020">
    <property type="taxonomic scope" value="Bacteria"/>
</dbReference>
<dbReference type="NCBIfam" id="TIGR01733">
    <property type="entry name" value="AA-adenyl-dom"/>
    <property type="match status" value="2"/>
</dbReference>
<evidence type="ECO:0000256" key="4">
    <source>
        <dbReference type="ARBA" id="ARBA00022553"/>
    </source>
</evidence>
<dbReference type="Gene3D" id="3.30.559.10">
    <property type="entry name" value="Chloramphenicol acetyltransferase-like domain"/>
    <property type="match status" value="2"/>
</dbReference>
<dbReference type="InterPro" id="IPR036736">
    <property type="entry name" value="ACP-like_sf"/>
</dbReference>
<dbReference type="FunFam" id="3.40.50.980:FF:000001">
    <property type="entry name" value="Non-ribosomal peptide synthetase"/>
    <property type="match status" value="2"/>
</dbReference>
<dbReference type="InterPro" id="IPR009081">
    <property type="entry name" value="PP-bd_ACP"/>
</dbReference>
<dbReference type="InterPro" id="IPR023213">
    <property type="entry name" value="CAT-like_dom_sf"/>
</dbReference>
<dbReference type="Pfam" id="PF00501">
    <property type="entry name" value="AMP-binding"/>
    <property type="match status" value="2"/>
</dbReference>
<dbReference type="InterPro" id="IPR045851">
    <property type="entry name" value="AMP-bd_C_sf"/>
</dbReference>